<dbReference type="RefSeq" id="WP_234595133.1">
    <property type="nucleotide sequence ID" value="NZ_JAOPLV010000012.1"/>
</dbReference>
<proteinExistence type="predicted"/>
<comment type="caution">
    <text evidence="2">The sequence shown here is derived from an EMBL/GenBank/DDBJ whole genome shotgun (WGS) entry which is preliminary data.</text>
</comment>
<name>A0AAW7I3Y6_9GAMM</name>
<dbReference type="EMBL" id="JAOPLV010000012">
    <property type="protein sequence ID" value="MDM5141989.1"/>
    <property type="molecule type" value="Genomic_DNA"/>
</dbReference>
<keyword evidence="1" id="KW-0812">Transmembrane</keyword>
<protein>
    <submittedName>
        <fullName evidence="2">Uncharacterized protein</fullName>
    </submittedName>
</protein>
<evidence type="ECO:0000313" key="3">
    <source>
        <dbReference type="Proteomes" id="UP001168216"/>
    </source>
</evidence>
<evidence type="ECO:0000256" key="1">
    <source>
        <dbReference type="SAM" id="Phobius"/>
    </source>
</evidence>
<evidence type="ECO:0000313" key="2">
    <source>
        <dbReference type="EMBL" id="MDM5141989.1"/>
    </source>
</evidence>
<keyword evidence="1" id="KW-0472">Membrane</keyword>
<keyword evidence="1" id="KW-1133">Transmembrane helix</keyword>
<reference evidence="2" key="1">
    <citation type="submission" date="2023-08" db="EMBL/GenBank/DDBJ databases">
        <title>WGS of Aeromonas isolates.</title>
        <authorList>
            <person name="Lee H."/>
        </authorList>
    </citation>
    <scope>NUCLEOTIDE SEQUENCE</scope>
    <source>
        <strain evidence="2">SL22</strain>
    </source>
</reference>
<gene>
    <name evidence="2" type="ORF">OB959_19665</name>
</gene>
<dbReference type="Proteomes" id="UP001168216">
    <property type="component" value="Unassembled WGS sequence"/>
</dbReference>
<dbReference type="AlphaFoldDB" id="A0AAW7I3Y6"/>
<organism evidence="2 3">
    <name type="scientific">Aeromonas bestiarum</name>
    <dbReference type="NCBI Taxonomy" id="105751"/>
    <lineage>
        <taxon>Bacteria</taxon>
        <taxon>Pseudomonadati</taxon>
        <taxon>Pseudomonadota</taxon>
        <taxon>Gammaproteobacteria</taxon>
        <taxon>Aeromonadales</taxon>
        <taxon>Aeromonadaceae</taxon>
        <taxon>Aeromonas</taxon>
    </lineage>
</organism>
<sequence>MTEMIDALRQAGWTEVLILIGIGVAVWALEVLKGKNYRYRFRFSLLQVVVVIGGLLLISGQWKAATTQSNDGVTWIKETGEYGL</sequence>
<feature type="transmembrane region" description="Helical" evidence="1">
    <location>
        <begin position="12"/>
        <end position="32"/>
    </location>
</feature>
<feature type="transmembrane region" description="Helical" evidence="1">
    <location>
        <begin position="44"/>
        <end position="62"/>
    </location>
</feature>
<accession>A0AAW7I3Y6</accession>